<dbReference type="InterPro" id="IPR000668">
    <property type="entry name" value="Peptidase_C1A_C"/>
</dbReference>
<dbReference type="InterPro" id="IPR039417">
    <property type="entry name" value="Peptidase_C1A_papain-like"/>
</dbReference>
<dbReference type="InterPro" id="IPR013128">
    <property type="entry name" value="Peptidase_C1A"/>
</dbReference>
<feature type="region of interest" description="Disordered" evidence="3">
    <location>
        <begin position="236"/>
        <end position="258"/>
    </location>
</feature>
<dbReference type="GO" id="GO:0006508">
    <property type="term" value="P:proteolysis"/>
    <property type="evidence" value="ECO:0007669"/>
    <property type="project" value="InterPro"/>
</dbReference>
<evidence type="ECO:0000256" key="3">
    <source>
        <dbReference type="SAM" id="MobiDB-lite"/>
    </source>
</evidence>
<feature type="region of interest" description="Disordered" evidence="3">
    <location>
        <begin position="509"/>
        <end position="529"/>
    </location>
</feature>
<dbReference type="AlphaFoldDB" id="A0AAD3E1Q7"/>
<evidence type="ECO:0000313" key="6">
    <source>
        <dbReference type="EMBL" id="GFR49771.1"/>
    </source>
</evidence>
<evidence type="ECO:0000313" key="7">
    <source>
        <dbReference type="Proteomes" id="UP001054857"/>
    </source>
</evidence>
<dbReference type="PROSITE" id="PS00639">
    <property type="entry name" value="THIOL_PROTEASE_HIS"/>
    <property type="match status" value="1"/>
</dbReference>
<dbReference type="SUPFAM" id="SSF54001">
    <property type="entry name" value="Cysteine proteinases"/>
    <property type="match status" value="1"/>
</dbReference>
<protein>
    <recommendedName>
        <fullName evidence="5">Peptidase C1A papain C-terminal domain-containing protein</fullName>
    </recommendedName>
</protein>
<proteinExistence type="inferred from homology"/>
<organism evidence="6 7">
    <name type="scientific">Astrephomene gubernaculifera</name>
    <dbReference type="NCBI Taxonomy" id="47775"/>
    <lineage>
        <taxon>Eukaryota</taxon>
        <taxon>Viridiplantae</taxon>
        <taxon>Chlorophyta</taxon>
        <taxon>core chlorophytes</taxon>
        <taxon>Chlorophyceae</taxon>
        <taxon>CS clade</taxon>
        <taxon>Chlamydomonadales</taxon>
        <taxon>Astrephomenaceae</taxon>
        <taxon>Astrephomene</taxon>
    </lineage>
</organism>
<feature type="compositionally biased region" description="Low complexity" evidence="3">
    <location>
        <begin position="311"/>
        <end position="331"/>
    </location>
</feature>
<evidence type="ECO:0000256" key="4">
    <source>
        <dbReference type="SAM" id="SignalP"/>
    </source>
</evidence>
<keyword evidence="4" id="KW-0732">Signal</keyword>
<comment type="similarity">
    <text evidence="1">Belongs to the peptidase C1 family.</text>
</comment>
<dbReference type="Proteomes" id="UP001054857">
    <property type="component" value="Unassembled WGS sequence"/>
</dbReference>
<feature type="compositionally biased region" description="Low complexity" evidence="3">
    <location>
        <begin position="509"/>
        <end position="525"/>
    </location>
</feature>
<accession>A0AAD3E1Q7</accession>
<dbReference type="InterPro" id="IPR038765">
    <property type="entry name" value="Papain-like_cys_pep_sf"/>
</dbReference>
<evidence type="ECO:0000256" key="2">
    <source>
        <dbReference type="ARBA" id="ARBA00023157"/>
    </source>
</evidence>
<dbReference type="Gene3D" id="3.90.70.10">
    <property type="entry name" value="Cysteine proteinases"/>
    <property type="match status" value="1"/>
</dbReference>
<keyword evidence="2" id="KW-1015">Disulfide bond</keyword>
<feature type="domain" description="Peptidase C1A papain C-terminal" evidence="5">
    <location>
        <begin position="407"/>
        <end position="643"/>
    </location>
</feature>
<dbReference type="Pfam" id="PF00112">
    <property type="entry name" value="Peptidase_C1"/>
    <property type="match status" value="1"/>
</dbReference>
<feature type="compositionally biased region" description="Gly residues" evidence="3">
    <location>
        <begin position="248"/>
        <end position="258"/>
    </location>
</feature>
<dbReference type="EMBL" id="BMAR01000032">
    <property type="protein sequence ID" value="GFR49771.1"/>
    <property type="molecule type" value="Genomic_DNA"/>
</dbReference>
<sequence>MDLRFAIGLTICLLAGQSLASPRLGVERQGRVDAPAPPRWPDAYEMEYTLTLPYVETFQTGGLKYPVHVWWDGPNQRYRLDVYGGMDSSGYDNTKGISWNLYPRISEVVCDFSNGTAGPTITSAITGGGSSGGVPRRARLQEGGSSTPLPDISGWSYAGTAALGNAQALVWQLSSRTGEKTATYTLYTAPNGWPLRFDMMGLNVLTGSHFDEYIIEFTRFKPGTPPDAAFALPAACEEEGQQQQRGGSSQGQGQGGQVGGSLAAQLATLLPSVRLGAVSASASSSGPLSLLRAQSLSALAANTRLVAQHNQQQQQQQQLKQTALSTSSASTPTPPTPTYSLSLNHFAHLSHEQWAATMLGLNRKTKTTQQQTQQGANTASASTSSSSTSSSPRKRAYYRRVLSDSQLPPAVDWRGSGADGPGVKDQVSCGSCWAFSAVGAMQGAWFQATGQSLSFSEQQLVDCSWEYDNNGCAGGNVEPALQYVADAGGIAQEADYPYLGQNAFCRAPAPSPSNTSSSLSSSRSSPPAPLSGRFSGFLNVPPRDEGALMEALALHGPVAVVMHAALPPFKFYSEGVYYNDKCKTDPDHMDHAILLVGYGSTAEGVDYWLIKNSWSKYWGMDGYARIARKGNDCGITTDPVLALVEPGVGEQGVGVEQQLEQVEHQ</sequence>
<dbReference type="GO" id="GO:0008234">
    <property type="term" value="F:cysteine-type peptidase activity"/>
    <property type="evidence" value="ECO:0007669"/>
    <property type="project" value="InterPro"/>
</dbReference>
<reference evidence="6 7" key="1">
    <citation type="journal article" date="2021" name="Sci. Rep.">
        <title>Genome sequencing of the multicellular alga Astrephomene provides insights into convergent evolution of germ-soma differentiation.</title>
        <authorList>
            <person name="Yamashita S."/>
            <person name="Yamamoto K."/>
            <person name="Matsuzaki R."/>
            <person name="Suzuki S."/>
            <person name="Yamaguchi H."/>
            <person name="Hirooka S."/>
            <person name="Minakuchi Y."/>
            <person name="Miyagishima S."/>
            <person name="Kawachi M."/>
            <person name="Toyoda A."/>
            <person name="Nozaki H."/>
        </authorList>
    </citation>
    <scope>NUCLEOTIDE SEQUENCE [LARGE SCALE GENOMIC DNA]</scope>
    <source>
        <strain evidence="6 7">NIES-4017</strain>
    </source>
</reference>
<dbReference type="FunFam" id="3.90.70.10:FF:000332">
    <property type="entry name" value="Cathepsin L1"/>
    <property type="match status" value="1"/>
</dbReference>
<dbReference type="InterPro" id="IPR025660">
    <property type="entry name" value="Pept_his_AS"/>
</dbReference>
<feature type="region of interest" description="Disordered" evidence="3">
    <location>
        <begin position="307"/>
        <end position="341"/>
    </location>
</feature>
<feature type="region of interest" description="Disordered" evidence="3">
    <location>
        <begin position="364"/>
        <end position="395"/>
    </location>
</feature>
<keyword evidence="7" id="KW-1185">Reference proteome</keyword>
<dbReference type="PRINTS" id="PR00705">
    <property type="entry name" value="PAPAIN"/>
</dbReference>
<comment type="caution">
    <text evidence="6">The sequence shown here is derived from an EMBL/GenBank/DDBJ whole genome shotgun (WGS) entry which is preliminary data.</text>
</comment>
<evidence type="ECO:0000256" key="1">
    <source>
        <dbReference type="ARBA" id="ARBA00008455"/>
    </source>
</evidence>
<name>A0AAD3E1Q7_9CHLO</name>
<evidence type="ECO:0000259" key="5">
    <source>
        <dbReference type="SMART" id="SM00645"/>
    </source>
</evidence>
<dbReference type="PANTHER" id="PTHR12411">
    <property type="entry name" value="CYSTEINE PROTEASE FAMILY C1-RELATED"/>
    <property type="match status" value="1"/>
</dbReference>
<feature type="chain" id="PRO_5041980588" description="Peptidase C1A papain C-terminal domain-containing protein" evidence="4">
    <location>
        <begin position="21"/>
        <end position="665"/>
    </location>
</feature>
<gene>
    <name evidence="6" type="ORF">Agub_g11937</name>
</gene>
<feature type="signal peptide" evidence="4">
    <location>
        <begin position="1"/>
        <end position="20"/>
    </location>
</feature>
<dbReference type="CDD" id="cd02248">
    <property type="entry name" value="Peptidase_C1A"/>
    <property type="match status" value="1"/>
</dbReference>
<dbReference type="SMART" id="SM00645">
    <property type="entry name" value="Pept_C1"/>
    <property type="match status" value="1"/>
</dbReference>
<feature type="compositionally biased region" description="Low complexity" evidence="3">
    <location>
        <begin position="367"/>
        <end position="391"/>
    </location>
</feature>